<organism evidence="2 3">
    <name type="scientific">Shewanella salipaludis</name>
    <dbReference type="NCBI Taxonomy" id="2723052"/>
    <lineage>
        <taxon>Bacteria</taxon>
        <taxon>Pseudomonadati</taxon>
        <taxon>Pseudomonadota</taxon>
        <taxon>Gammaproteobacteria</taxon>
        <taxon>Alteromonadales</taxon>
        <taxon>Shewanellaceae</taxon>
        <taxon>Shewanella</taxon>
    </lineage>
</organism>
<sequence length="546" mass="57086">MKITGKNSLLTKSPAFILGLAIGLFAPTTLAVHDEGIFELEGNAIQDSVAPPYDWETLYNGGLNNGGNTTAFTGIVNDEPNAQGIDTSIFTGGRKDIQPIAQWAHKAGSSPDKDEITNAYAAAYNNAAGDLLIYFGADRISNKGDAFMGFWFFKQHVEAKGDGSFEGEHTNGDVLVLTNFPQASGASPEIRVDIWDDSCSKAASNNPGIGECDAANIRLLHKSNAICGSAAGDLVCAITNDEDGPYDPTPSPWPYQSKNDNTANQFPYESIFEGGINLTQLVGGDNCFSSFMAETRSSSEFTATLKDFVLHDFDLCSVDITKVCSQAEVNATETGYVYQYEGKVINDGSGTLYNVVVTDSEAGNMHALGTILSGAEAPYSGSFESSSNGLNNSVTVTASGSPTGASTITDTAGDECEPLSLSPMIYVDKECSSSFVPTANGIIAEVSFSGQVCNTTTPGLTLVNVSVVDDSGTPGDPGDDVAVLSGITLGPDACMNYSGSYIPKDFANPINQNFRDTVLASGQLKLDGSSASNTASADCPICPSGN</sequence>
<feature type="signal peptide" evidence="1">
    <location>
        <begin position="1"/>
        <end position="31"/>
    </location>
</feature>
<name>A0A972FP97_9GAMM</name>
<protein>
    <submittedName>
        <fullName evidence="2">DUF11 domain-containing protein</fullName>
    </submittedName>
</protein>
<proteinExistence type="predicted"/>
<dbReference type="Proteomes" id="UP000737113">
    <property type="component" value="Unassembled WGS sequence"/>
</dbReference>
<gene>
    <name evidence="2" type="ORF">HC757_00180</name>
</gene>
<dbReference type="EMBL" id="JAAXYH010000001">
    <property type="protein sequence ID" value="NMH63603.1"/>
    <property type="molecule type" value="Genomic_DNA"/>
</dbReference>
<keyword evidence="3" id="KW-1185">Reference proteome</keyword>
<feature type="chain" id="PRO_5038089439" evidence="1">
    <location>
        <begin position="32"/>
        <end position="546"/>
    </location>
</feature>
<reference evidence="2" key="1">
    <citation type="submission" date="2020-04" db="EMBL/GenBank/DDBJ databases">
        <title>Description of Shewanella salipaludis sp. nov., isolated from a salt marsh.</title>
        <authorList>
            <person name="Park S."/>
            <person name="Yoon J.-H."/>
        </authorList>
    </citation>
    <scope>NUCLEOTIDE SEQUENCE</scope>
    <source>
        <strain evidence="2">SHSM-M6</strain>
    </source>
</reference>
<evidence type="ECO:0000256" key="1">
    <source>
        <dbReference type="SAM" id="SignalP"/>
    </source>
</evidence>
<evidence type="ECO:0000313" key="2">
    <source>
        <dbReference type="EMBL" id="NMH63603.1"/>
    </source>
</evidence>
<dbReference type="AlphaFoldDB" id="A0A972FP97"/>
<comment type="caution">
    <text evidence="2">The sequence shown here is derived from an EMBL/GenBank/DDBJ whole genome shotgun (WGS) entry which is preliminary data.</text>
</comment>
<evidence type="ECO:0000313" key="3">
    <source>
        <dbReference type="Proteomes" id="UP000737113"/>
    </source>
</evidence>
<dbReference type="RefSeq" id="WP_169562252.1">
    <property type="nucleotide sequence ID" value="NZ_JAAXYH010000001.1"/>
</dbReference>
<accession>A0A972FP97</accession>
<keyword evidence="1" id="KW-0732">Signal</keyword>